<dbReference type="KEGG" id="sawl:NGM29_20340"/>
<protein>
    <submittedName>
        <fullName evidence="1">Uncharacterized protein</fullName>
    </submittedName>
</protein>
<evidence type="ECO:0000313" key="1">
    <source>
        <dbReference type="EMBL" id="UTF55834.1"/>
    </source>
</evidence>
<keyword evidence="1" id="KW-0614">Plasmid</keyword>
<organism evidence="1 2">
    <name type="scientific">Natronosalvus rutilus</name>
    <dbReference type="NCBI Taxonomy" id="2953753"/>
    <lineage>
        <taxon>Archaea</taxon>
        <taxon>Methanobacteriati</taxon>
        <taxon>Methanobacteriota</taxon>
        <taxon>Stenosarchaea group</taxon>
        <taxon>Halobacteria</taxon>
        <taxon>Halobacteriales</taxon>
        <taxon>Natrialbaceae</taxon>
        <taxon>Natronosalvus</taxon>
    </lineage>
</organism>
<keyword evidence="2" id="KW-1185">Reference proteome</keyword>
<evidence type="ECO:0000313" key="2">
    <source>
        <dbReference type="Proteomes" id="UP001056855"/>
    </source>
</evidence>
<proteinExistence type="predicted"/>
<sequence length="262" mass="28528">MKRRRYLLGVITVPTAGVAGCLSRGSTPDDGSDLTPEDDRDVETVATETFDTDFTPICADGESLESDVEGSYAELVTDHEFFRDAESGRYGVRGRIGPWEGGNIPEVRAEFSDESHAKDTGFGVAEDETYLFTVMASEGNPDAIEGYTLSTDGGGVEDIGPASEEYVTLDGDWGQIGTYDDAPVYGYVGRVDNNHTKDVTLYPHLKAYLDETTVAYAGQSTELGIDVASGDTQTVYFPYPRCDPAKIEYVEGWLEWATMDNP</sequence>
<dbReference type="EMBL" id="CP100357">
    <property type="protein sequence ID" value="UTF55834.1"/>
    <property type="molecule type" value="Genomic_DNA"/>
</dbReference>
<name>A0A9E7NF35_9EURY</name>
<dbReference type="GeneID" id="73292448"/>
<dbReference type="AlphaFoldDB" id="A0A9E7NF35"/>
<dbReference type="PROSITE" id="PS51257">
    <property type="entry name" value="PROKAR_LIPOPROTEIN"/>
    <property type="match status" value="1"/>
</dbReference>
<dbReference type="RefSeq" id="WP_254161266.1">
    <property type="nucleotide sequence ID" value="NZ_CP100357.1"/>
</dbReference>
<dbReference type="Proteomes" id="UP001056855">
    <property type="component" value="Plasmid unnamed2"/>
</dbReference>
<gene>
    <name evidence="1" type="ORF">NGM29_20340</name>
</gene>
<reference evidence="1" key="1">
    <citation type="submission" date="2022-06" db="EMBL/GenBank/DDBJ databases">
        <title>Diverse halophilic archaea isolated from saline environments.</title>
        <authorList>
            <person name="Cui H.-L."/>
        </authorList>
    </citation>
    <scope>NUCLEOTIDE SEQUENCE</scope>
    <source>
        <strain evidence="1">WLHS1</strain>
        <plasmid evidence="1">unnamed2</plasmid>
    </source>
</reference>
<geneLocation type="plasmid" evidence="1 2">
    <name>unnamed2</name>
</geneLocation>
<accession>A0A9E7NF35</accession>